<evidence type="ECO:0000256" key="1">
    <source>
        <dbReference type="SAM" id="MobiDB-lite"/>
    </source>
</evidence>
<comment type="caution">
    <text evidence="3">The sequence shown here is derived from an EMBL/GenBank/DDBJ whole genome shotgun (WGS) entry which is preliminary data.</text>
</comment>
<organism evidence="3 4">
    <name type="scientific">Taxus chinensis</name>
    <name type="common">Chinese yew</name>
    <name type="synonym">Taxus wallichiana var. chinensis</name>
    <dbReference type="NCBI Taxonomy" id="29808"/>
    <lineage>
        <taxon>Eukaryota</taxon>
        <taxon>Viridiplantae</taxon>
        <taxon>Streptophyta</taxon>
        <taxon>Embryophyta</taxon>
        <taxon>Tracheophyta</taxon>
        <taxon>Spermatophyta</taxon>
        <taxon>Pinopsida</taxon>
        <taxon>Pinidae</taxon>
        <taxon>Conifers II</taxon>
        <taxon>Cupressales</taxon>
        <taxon>Taxaceae</taxon>
        <taxon>Taxus</taxon>
    </lineage>
</organism>
<dbReference type="EMBL" id="JAHRHJ020002841">
    <property type="protein sequence ID" value="KAH9292586.1"/>
    <property type="molecule type" value="Genomic_DNA"/>
</dbReference>
<dbReference type="GO" id="GO:0046983">
    <property type="term" value="F:protein dimerization activity"/>
    <property type="evidence" value="ECO:0007669"/>
    <property type="project" value="InterPro"/>
</dbReference>
<sequence length="187" mass="21020">SWWEDWGGNTPNLQKLALRILSQPCSASGCERNWSLFEAIHTKKRNKLTQKRLNDLVFVQYNLRLRTKKVEATSEELIDLDEIDPYSEWTGQEEENPAFTADEIASFEREAMEGEALAGLRGDIGLDDIFGGDLQHAAEEPPAPPSSSMIEPDSQPSRRSVETQPSVGTSRGTRPSPQFFSRLGKRK</sequence>
<feature type="non-terminal residue" evidence="3">
    <location>
        <position position="1"/>
    </location>
</feature>
<dbReference type="PANTHER" id="PTHR32166:SF123">
    <property type="entry name" value="BED-TYPE DOMAIN-CONTAINING PROTEIN"/>
    <property type="match status" value="1"/>
</dbReference>
<reference evidence="3 4" key="1">
    <citation type="journal article" date="2021" name="Nat. Plants">
        <title>The Taxus genome provides insights into paclitaxel biosynthesis.</title>
        <authorList>
            <person name="Xiong X."/>
            <person name="Gou J."/>
            <person name="Liao Q."/>
            <person name="Li Y."/>
            <person name="Zhou Q."/>
            <person name="Bi G."/>
            <person name="Li C."/>
            <person name="Du R."/>
            <person name="Wang X."/>
            <person name="Sun T."/>
            <person name="Guo L."/>
            <person name="Liang H."/>
            <person name="Lu P."/>
            <person name="Wu Y."/>
            <person name="Zhang Z."/>
            <person name="Ro D.K."/>
            <person name="Shang Y."/>
            <person name="Huang S."/>
            <person name="Yan J."/>
        </authorList>
    </citation>
    <scope>NUCLEOTIDE SEQUENCE [LARGE SCALE GENOMIC DNA]</scope>
    <source>
        <strain evidence="3">Ta-2019</strain>
    </source>
</reference>
<evidence type="ECO:0000313" key="4">
    <source>
        <dbReference type="Proteomes" id="UP000824469"/>
    </source>
</evidence>
<feature type="domain" description="HAT C-terminal dimerisation" evidence="2">
    <location>
        <begin position="1"/>
        <end position="63"/>
    </location>
</feature>
<gene>
    <name evidence="3" type="ORF">KI387_042231</name>
</gene>
<accession>A0AA38F8B5</accession>
<feature type="compositionally biased region" description="Polar residues" evidence="1">
    <location>
        <begin position="154"/>
        <end position="179"/>
    </location>
</feature>
<dbReference type="AlphaFoldDB" id="A0AA38F8B5"/>
<dbReference type="Pfam" id="PF05699">
    <property type="entry name" value="Dimer_Tnp_hAT"/>
    <property type="match status" value="1"/>
</dbReference>
<dbReference type="InterPro" id="IPR008906">
    <property type="entry name" value="HATC_C_dom"/>
</dbReference>
<name>A0AA38F8B5_TAXCH</name>
<keyword evidence="4" id="KW-1185">Reference proteome</keyword>
<evidence type="ECO:0000313" key="3">
    <source>
        <dbReference type="EMBL" id="KAH9292586.1"/>
    </source>
</evidence>
<protein>
    <recommendedName>
        <fullName evidence="2">HAT C-terminal dimerisation domain-containing protein</fullName>
    </recommendedName>
</protein>
<dbReference type="Proteomes" id="UP000824469">
    <property type="component" value="Unassembled WGS sequence"/>
</dbReference>
<dbReference type="PANTHER" id="PTHR32166">
    <property type="entry name" value="OSJNBA0013A04.12 PROTEIN"/>
    <property type="match status" value="1"/>
</dbReference>
<feature type="non-terminal residue" evidence="3">
    <location>
        <position position="187"/>
    </location>
</feature>
<dbReference type="InterPro" id="IPR012337">
    <property type="entry name" value="RNaseH-like_sf"/>
</dbReference>
<evidence type="ECO:0000259" key="2">
    <source>
        <dbReference type="Pfam" id="PF05699"/>
    </source>
</evidence>
<feature type="region of interest" description="Disordered" evidence="1">
    <location>
        <begin position="129"/>
        <end position="187"/>
    </location>
</feature>
<dbReference type="SUPFAM" id="SSF53098">
    <property type="entry name" value="Ribonuclease H-like"/>
    <property type="match status" value="1"/>
</dbReference>
<proteinExistence type="predicted"/>